<keyword evidence="5 7" id="KW-1133">Transmembrane helix</keyword>
<dbReference type="InterPro" id="IPR023408">
    <property type="entry name" value="MscS_beta-dom_sf"/>
</dbReference>
<feature type="transmembrane region" description="Helical" evidence="7">
    <location>
        <begin position="101"/>
        <end position="119"/>
    </location>
</feature>
<dbReference type="Gene3D" id="2.30.30.60">
    <property type="match status" value="1"/>
</dbReference>
<dbReference type="InterPro" id="IPR049142">
    <property type="entry name" value="MS_channel_1st"/>
</dbReference>
<dbReference type="SUPFAM" id="SSF82689">
    <property type="entry name" value="Mechanosensitive channel protein MscS (YggB), C-terminal domain"/>
    <property type="match status" value="1"/>
</dbReference>
<feature type="transmembrane region" description="Helical" evidence="7">
    <location>
        <begin position="35"/>
        <end position="56"/>
    </location>
</feature>
<dbReference type="InterPro" id="IPR010920">
    <property type="entry name" value="LSM_dom_sf"/>
</dbReference>
<protein>
    <submittedName>
        <fullName evidence="11">Mechanosensitive ion channel family protein</fullName>
    </submittedName>
</protein>
<dbReference type="GO" id="GO:0005886">
    <property type="term" value="C:plasma membrane"/>
    <property type="evidence" value="ECO:0007669"/>
    <property type="project" value="UniProtKB-SubCell"/>
</dbReference>
<dbReference type="PANTHER" id="PTHR30221:SF1">
    <property type="entry name" value="SMALL-CONDUCTANCE MECHANOSENSITIVE CHANNEL"/>
    <property type="match status" value="1"/>
</dbReference>
<feature type="domain" description="Mechanosensitive ion channel MscS C-terminal" evidence="9">
    <location>
        <begin position="191"/>
        <end position="272"/>
    </location>
</feature>
<feature type="transmembrane region" description="Helical" evidence="7">
    <location>
        <begin position="76"/>
        <end position="95"/>
    </location>
</feature>
<comment type="caution">
    <text evidence="11">The sequence shown here is derived from an EMBL/GenBank/DDBJ whole genome shotgun (WGS) entry which is preliminary data.</text>
</comment>
<organism evidence="11 12">
    <name type="scientific">Pseudoflavonifractor capillosus</name>
    <dbReference type="NCBI Taxonomy" id="106588"/>
    <lineage>
        <taxon>Bacteria</taxon>
        <taxon>Bacillati</taxon>
        <taxon>Bacillota</taxon>
        <taxon>Clostridia</taxon>
        <taxon>Eubacteriales</taxon>
        <taxon>Oscillospiraceae</taxon>
        <taxon>Pseudoflavonifractor</taxon>
    </lineage>
</organism>
<dbReference type="GO" id="GO:0008381">
    <property type="term" value="F:mechanosensitive monoatomic ion channel activity"/>
    <property type="evidence" value="ECO:0007669"/>
    <property type="project" value="InterPro"/>
</dbReference>
<dbReference type="SUPFAM" id="SSF50182">
    <property type="entry name" value="Sm-like ribonucleoproteins"/>
    <property type="match status" value="1"/>
</dbReference>
<reference evidence="11" key="1">
    <citation type="journal article" date="2021" name="PeerJ">
        <title>Extensive microbial diversity within the chicken gut microbiome revealed by metagenomics and culture.</title>
        <authorList>
            <person name="Gilroy R."/>
            <person name="Ravi A."/>
            <person name="Getino M."/>
            <person name="Pursley I."/>
            <person name="Horton D.L."/>
            <person name="Alikhan N.F."/>
            <person name="Baker D."/>
            <person name="Gharbi K."/>
            <person name="Hall N."/>
            <person name="Watson M."/>
            <person name="Adriaenssens E.M."/>
            <person name="Foster-Nyarko E."/>
            <person name="Jarju S."/>
            <person name="Secka A."/>
            <person name="Antonio M."/>
            <person name="Oren A."/>
            <person name="Chaudhuri R.R."/>
            <person name="La Ragione R."/>
            <person name="Hildebrand F."/>
            <person name="Pallen M.J."/>
        </authorList>
    </citation>
    <scope>NUCLEOTIDE SEQUENCE</scope>
    <source>
        <strain evidence="11">CHK179-5677</strain>
    </source>
</reference>
<feature type="domain" description="Mechanosensitive ion channel MscS" evidence="8">
    <location>
        <begin position="118"/>
        <end position="183"/>
    </location>
</feature>
<evidence type="ECO:0000256" key="7">
    <source>
        <dbReference type="SAM" id="Phobius"/>
    </source>
</evidence>
<evidence type="ECO:0000256" key="6">
    <source>
        <dbReference type="ARBA" id="ARBA00023136"/>
    </source>
</evidence>
<dbReference type="Gene3D" id="1.10.287.1260">
    <property type="match status" value="1"/>
</dbReference>
<comment type="similarity">
    <text evidence="2">Belongs to the MscS (TC 1.A.23) family.</text>
</comment>
<comment type="subcellular location">
    <subcellularLocation>
        <location evidence="1">Cell membrane</location>
        <topology evidence="1">Multi-pass membrane protein</topology>
    </subcellularLocation>
</comment>
<evidence type="ECO:0000256" key="4">
    <source>
        <dbReference type="ARBA" id="ARBA00022692"/>
    </source>
</evidence>
<evidence type="ECO:0000256" key="1">
    <source>
        <dbReference type="ARBA" id="ARBA00004651"/>
    </source>
</evidence>
<dbReference type="InterPro" id="IPR006685">
    <property type="entry name" value="MscS_channel_2nd"/>
</dbReference>
<proteinExistence type="inferred from homology"/>
<dbReference type="Gene3D" id="3.30.70.100">
    <property type="match status" value="1"/>
</dbReference>
<evidence type="ECO:0000256" key="3">
    <source>
        <dbReference type="ARBA" id="ARBA00022475"/>
    </source>
</evidence>
<dbReference type="EMBL" id="DYUC01000070">
    <property type="protein sequence ID" value="HJG86801.1"/>
    <property type="molecule type" value="Genomic_DNA"/>
</dbReference>
<dbReference type="RefSeq" id="WP_295370253.1">
    <property type="nucleotide sequence ID" value="NZ_DYUC01000070.1"/>
</dbReference>
<dbReference type="Pfam" id="PF21088">
    <property type="entry name" value="MS_channel_1st"/>
    <property type="match status" value="1"/>
</dbReference>
<evidence type="ECO:0000313" key="12">
    <source>
        <dbReference type="Proteomes" id="UP000760668"/>
    </source>
</evidence>
<dbReference type="InterPro" id="IPR049278">
    <property type="entry name" value="MS_channel_C"/>
</dbReference>
<accession>A0A921MN09</accession>
<dbReference type="Pfam" id="PF00924">
    <property type="entry name" value="MS_channel_2nd"/>
    <property type="match status" value="1"/>
</dbReference>
<keyword evidence="4 7" id="KW-0812">Transmembrane</keyword>
<dbReference type="Pfam" id="PF21082">
    <property type="entry name" value="MS_channel_3rd"/>
    <property type="match status" value="1"/>
</dbReference>
<evidence type="ECO:0000259" key="10">
    <source>
        <dbReference type="Pfam" id="PF21088"/>
    </source>
</evidence>
<dbReference type="Proteomes" id="UP000760668">
    <property type="component" value="Unassembled WGS sequence"/>
</dbReference>
<dbReference type="InterPro" id="IPR006686">
    <property type="entry name" value="MscS_channel_CS"/>
</dbReference>
<dbReference type="SUPFAM" id="SSF82861">
    <property type="entry name" value="Mechanosensitive channel protein MscS (YggB), transmembrane region"/>
    <property type="match status" value="1"/>
</dbReference>
<evidence type="ECO:0000259" key="9">
    <source>
        <dbReference type="Pfam" id="PF21082"/>
    </source>
</evidence>
<feature type="domain" description="Mechanosensitive ion channel transmembrane helices 2/3" evidence="10">
    <location>
        <begin position="76"/>
        <end position="116"/>
    </location>
</feature>
<name>A0A921MN09_9FIRM</name>
<evidence type="ECO:0000256" key="2">
    <source>
        <dbReference type="ARBA" id="ARBA00008017"/>
    </source>
</evidence>
<dbReference type="PROSITE" id="PS01246">
    <property type="entry name" value="UPF0003"/>
    <property type="match status" value="1"/>
</dbReference>
<reference evidence="11" key="2">
    <citation type="submission" date="2021-09" db="EMBL/GenBank/DDBJ databases">
        <authorList>
            <person name="Gilroy R."/>
        </authorList>
    </citation>
    <scope>NUCLEOTIDE SEQUENCE</scope>
    <source>
        <strain evidence="11">CHK179-5677</strain>
    </source>
</reference>
<sequence>MDSSTSVDAAVGADSEQVVDAFTKFFQVPDLWRRVLYVALLLAVCLIVMKLLMSVLNRALNRLNIEKGLHTFIKSVVKILLWFLTITIILGYIGIEVTSLIALLSVIGLAVSLAIQGTLSNLAGGIQVLVSTPFKAGDYIETESISGTVSEIGLVYTKIRTYDNKIVMIPNGQISSAKITNYTAEERRRVDLKFNTAYDAPVELVKETIQSVIRSHPKALLDPAPFARVSAYKDSSIEYAVRVWCATDDYWDLYSDLLEQVKAAFDKNGIEMTYNHLNVHMKRE</sequence>
<keyword evidence="6 7" id="KW-0472">Membrane</keyword>
<dbReference type="PANTHER" id="PTHR30221">
    <property type="entry name" value="SMALL-CONDUCTANCE MECHANOSENSITIVE CHANNEL"/>
    <property type="match status" value="1"/>
</dbReference>
<gene>
    <name evidence="11" type="ORF">K8V01_07265</name>
</gene>
<evidence type="ECO:0000256" key="5">
    <source>
        <dbReference type="ARBA" id="ARBA00022989"/>
    </source>
</evidence>
<keyword evidence="3" id="KW-1003">Cell membrane</keyword>
<dbReference type="InterPro" id="IPR011066">
    <property type="entry name" value="MscS_channel_C_sf"/>
</dbReference>
<evidence type="ECO:0000259" key="8">
    <source>
        <dbReference type="Pfam" id="PF00924"/>
    </source>
</evidence>
<dbReference type="AlphaFoldDB" id="A0A921MN09"/>
<evidence type="ECO:0000313" key="11">
    <source>
        <dbReference type="EMBL" id="HJG86801.1"/>
    </source>
</evidence>
<dbReference type="InterPro" id="IPR011014">
    <property type="entry name" value="MscS_channel_TM-2"/>
</dbReference>
<dbReference type="InterPro" id="IPR045275">
    <property type="entry name" value="MscS_archaea/bacteria_type"/>
</dbReference>